<gene>
    <name evidence="9" type="ORF">SAMN04490355_100248</name>
</gene>
<reference evidence="10" key="1">
    <citation type="submission" date="2016-10" db="EMBL/GenBank/DDBJ databases">
        <authorList>
            <person name="Varghese N."/>
            <person name="Submissions S."/>
        </authorList>
    </citation>
    <scope>NUCLEOTIDE SEQUENCE [LARGE SCALE GENOMIC DNA]</scope>
    <source>
        <strain evidence="10">DSM 13327</strain>
    </source>
</reference>
<sequence length="163" mass="17963">MAKLSLIRIDFRLIHGQVVAKWLKTIQATKIIVVNNTLAKDPVMSNIYKMATPADVKCSVVGIDTFMAAWNKNQLGEGNALVLFKDVHTTLEVWKKGFPIEQLQIGGLGAGPGRKAVYLNMTLNPEDAAMLTEMSSGGVNVFFQATPEDKPMEYEKVMESVSF</sequence>
<dbReference type="GO" id="GO:0008982">
    <property type="term" value="F:protein-N(PI)-phosphohistidine-sugar phosphotransferase activity"/>
    <property type="evidence" value="ECO:0007669"/>
    <property type="project" value="InterPro"/>
</dbReference>
<dbReference type="Pfam" id="PF03830">
    <property type="entry name" value="PTSIIB_sorb"/>
    <property type="match status" value="1"/>
</dbReference>
<dbReference type="GO" id="GO:0005737">
    <property type="term" value="C:cytoplasm"/>
    <property type="evidence" value="ECO:0007669"/>
    <property type="project" value="UniProtKB-SubCell"/>
</dbReference>
<evidence type="ECO:0000313" key="10">
    <source>
        <dbReference type="Proteomes" id="UP000199520"/>
    </source>
</evidence>
<dbReference type="InterPro" id="IPR036667">
    <property type="entry name" value="PTS_IIB_sorbose-sp_sf"/>
</dbReference>
<keyword evidence="7" id="KW-0418">Kinase</keyword>
<keyword evidence="6" id="KW-0598">Phosphotransferase system</keyword>
<evidence type="ECO:0000256" key="7">
    <source>
        <dbReference type="ARBA" id="ARBA00022777"/>
    </source>
</evidence>
<dbReference type="GO" id="GO:0016301">
    <property type="term" value="F:kinase activity"/>
    <property type="evidence" value="ECO:0007669"/>
    <property type="project" value="UniProtKB-KW"/>
</dbReference>
<keyword evidence="10" id="KW-1185">Reference proteome</keyword>
<keyword evidence="5" id="KW-0808">Transferase</keyword>
<evidence type="ECO:0000256" key="5">
    <source>
        <dbReference type="ARBA" id="ARBA00022679"/>
    </source>
</evidence>
<keyword evidence="2" id="KW-0813">Transport</keyword>
<dbReference type="PROSITE" id="PS51101">
    <property type="entry name" value="PTS_EIIB_TYPE_4"/>
    <property type="match status" value="1"/>
</dbReference>
<dbReference type="STRING" id="1123291.SAMN04490355_100248"/>
<evidence type="ECO:0000256" key="2">
    <source>
        <dbReference type="ARBA" id="ARBA00022448"/>
    </source>
</evidence>
<evidence type="ECO:0000256" key="3">
    <source>
        <dbReference type="ARBA" id="ARBA00022490"/>
    </source>
</evidence>
<comment type="subcellular location">
    <subcellularLocation>
        <location evidence="1">Cytoplasm</location>
    </subcellularLocation>
</comment>
<dbReference type="Proteomes" id="UP000199520">
    <property type="component" value="Unassembled WGS sequence"/>
</dbReference>
<evidence type="ECO:0000256" key="6">
    <source>
        <dbReference type="ARBA" id="ARBA00022683"/>
    </source>
</evidence>
<feature type="domain" description="PTS EIIB type-4" evidence="8">
    <location>
        <begin position="1"/>
        <end position="163"/>
    </location>
</feature>
<keyword evidence="3" id="KW-0963">Cytoplasm</keyword>
<dbReference type="OrthoDB" id="9788818at2"/>
<dbReference type="GO" id="GO:0009401">
    <property type="term" value="P:phosphoenolpyruvate-dependent sugar phosphotransferase system"/>
    <property type="evidence" value="ECO:0007669"/>
    <property type="project" value="UniProtKB-KW"/>
</dbReference>
<name>A0A1I4H0D0_9FIRM</name>
<dbReference type="AlphaFoldDB" id="A0A1I4H0D0"/>
<dbReference type="EMBL" id="FOTS01000002">
    <property type="protein sequence ID" value="SFL35240.1"/>
    <property type="molecule type" value="Genomic_DNA"/>
</dbReference>
<dbReference type="Gene3D" id="3.40.35.10">
    <property type="entry name" value="Phosphotransferase system, sorbose subfamily IIB component"/>
    <property type="match status" value="1"/>
</dbReference>
<evidence type="ECO:0000259" key="8">
    <source>
        <dbReference type="PROSITE" id="PS51101"/>
    </source>
</evidence>
<keyword evidence="4" id="KW-0762">Sugar transport</keyword>
<evidence type="ECO:0000256" key="1">
    <source>
        <dbReference type="ARBA" id="ARBA00004496"/>
    </source>
</evidence>
<proteinExistence type="predicted"/>
<evidence type="ECO:0000313" key="9">
    <source>
        <dbReference type="EMBL" id="SFL35240.1"/>
    </source>
</evidence>
<accession>A0A1I4H0D0</accession>
<dbReference type="InterPro" id="IPR004720">
    <property type="entry name" value="PTS_IIB_sorbose-sp"/>
</dbReference>
<dbReference type="RefSeq" id="WP_090932157.1">
    <property type="nucleotide sequence ID" value="NZ_FOTS01000002.1"/>
</dbReference>
<dbReference type="SUPFAM" id="SSF52728">
    <property type="entry name" value="PTS IIb component"/>
    <property type="match status" value="1"/>
</dbReference>
<organism evidence="9 10">
    <name type="scientific">Pelosinus propionicus DSM 13327</name>
    <dbReference type="NCBI Taxonomy" id="1123291"/>
    <lineage>
        <taxon>Bacteria</taxon>
        <taxon>Bacillati</taxon>
        <taxon>Bacillota</taxon>
        <taxon>Negativicutes</taxon>
        <taxon>Selenomonadales</taxon>
        <taxon>Sporomusaceae</taxon>
        <taxon>Pelosinus</taxon>
    </lineage>
</organism>
<evidence type="ECO:0000256" key="4">
    <source>
        <dbReference type="ARBA" id="ARBA00022597"/>
    </source>
</evidence>
<protein>
    <submittedName>
        <fullName evidence="9">PTS system, D-glucosaminate-specific IIB component</fullName>
    </submittedName>
</protein>